<dbReference type="InterPro" id="IPR047879">
    <property type="entry name" value="YjiT"/>
</dbReference>
<proteinExistence type="predicted"/>
<sequence>MDVLATNSVKSWLGEFLLLRGLSRPDGRPLHAYRVTETEYEELHALLLATWRNPQPRPRWAAVFCLFIAECYRREYDAGGDGWSWKTFECRIGARVTFTIAQHAEFTDDGLAGYWKRPIRLRASGRDLLGSLFAEGGLPWMLLQADGHGFGRAIHAGLRNFYRAQTERRTTSDLMSEFVRYLPQVFQNLETSQLLAGIVQQLMHLAETYPMRGQADPSAFLDQTIQGWRATFPIPLDEANGRRLLNDWLKDAEQQRHQRAQEIARTVAFTCAHRLTGALPDWRLRSELVLGESAWFDASATPLRNTRLELAVFEGDRLLAKGGAVYAQQAESGWKVRFPRPRLEIARRDITAPLSLRLLEDGLAVHAFHFDASAVQYDDVPLVFEPDGSGWKLIGSASCALACAYVRLRIPAGFNVTGDAITHVAGEANGARWIDTRSDICCSSDGEVFRIRLGKEADELFFLNVRGHCLPCESSPALVYIGWPRLDLPVDYPLAREALREFVNGQPLATLRVQERVGLIHYSVRTLEGETLLRRSFGVVPADFGITLHPGVPARAVLRHSTGLDVKVINANVTATATCSADETTITLNATPGQLPEKLVLKLRRAGRTEGIELRFPYPYQGACFFGADGRPATPSGLLLDELLGASVVLFSGNSGGQTFELQLELFSTALPHPRPWRRYRLHAGVAPLAVNLFSYQNDIIQMLGVVSEQDAYVRLTVEGNRKLMSIDIRRYHAALTLLDDGAFAIVSAGARQLHSGALVAAMQLADPGKPSLMLDERTGPDAPVGEFEAALEMQQGGPWLIYPLPESPVLFRPRLYSPALVEAAPLVIASLHDAAVAFHPKRAPHVIDEQIVAMTQDFAHSGWQYLADLRRHFAHLPLSTFLPWQSLAANPEAVAVAVFRLELDTAFCERIRDELALIWESIPLPLWVKIYGLIRDWLLNNGLPDSYQSNLLANRTAALSTVVPGFDQFGPYLETGERRSLPKVPPLEFILPDWYQTLRRTHSGNLDWPSMLGERLKDWMQHREPAFSREITSLSNANFTDAVTYLPIFLAHVTSGKATLDELSDDPLTLRFALKLIADFDRALWYNPVYALLVSYLTRQ</sequence>
<dbReference type="Proteomes" id="UP000305681">
    <property type="component" value="Unassembled WGS sequence"/>
</dbReference>
<dbReference type="NCBIfam" id="NF038336">
    <property type="entry name" value="YjiT_fam"/>
    <property type="match status" value="1"/>
</dbReference>
<organism evidence="1 2">
    <name type="scientific">Janthinobacterium lividum</name>
    <dbReference type="NCBI Taxonomy" id="29581"/>
    <lineage>
        <taxon>Bacteria</taxon>
        <taxon>Pseudomonadati</taxon>
        <taxon>Pseudomonadota</taxon>
        <taxon>Betaproteobacteria</taxon>
        <taxon>Burkholderiales</taxon>
        <taxon>Oxalobacteraceae</taxon>
        <taxon>Janthinobacterium</taxon>
    </lineage>
</organism>
<accession>A0A5C4NXE7</accession>
<protein>
    <submittedName>
        <fullName evidence="1">Uncharacterized protein</fullName>
    </submittedName>
</protein>
<gene>
    <name evidence="1" type="ORF">FHI69_08395</name>
</gene>
<dbReference type="RefSeq" id="WP_139090195.1">
    <property type="nucleotide sequence ID" value="NZ_VDGE01000002.1"/>
</dbReference>
<dbReference type="AlphaFoldDB" id="A0A5C4NXE7"/>
<name>A0A5C4NXE7_9BURK</name>
<evidence type="ECO:0000313" key="1">
    <source>
        <dbReference type="EMBL" id="TNC77357.1"/>
    </source>
</evidence>
<comment type="caution">
    <text evidence="1">The sequence shown here is derived from an EMBL/GenBank/DDBJ whole genome shotgun (WGS) entry which is preliminary data.</text>
</comment>
<reference evidence="1 2" key="1">
    <citation type="submission" date="2019-06" db="EMBL/GenBank/DDBJ databases">
        <title>Genome sequence of Janthinobacterium lividum UCD_MED1.</title>
        <authorList>
            <person name="De Leon M.E."/>
            <person name="Jospin G."/>
        </authorList>
    </citation>
    <scope>NUCLEOTIDE SEQUENCE [LARGE SCALE GENOMIC DNA]</scope>
    <source>
        <strain evidence="1 2">UCD_MED1</strain>
    </source>
</reference>
<dbReference type="EMBL" id="VDGE01000002">
    <property type="protein sequence ID" value="TNC77357.1"/>
    <property type="molecule type" value="Genomic_DNA"/>
</dbReference>
<evidence type="ECO:0000313" key="2">
    <source>
        <dbReference type="Proteomes" id="UP000305681"/>
    </source>
</evidence>